<feature type="domain" description="Glycosyltransferase 2-like" evidence="2">
    <location>
        <begin position="209"/>
        <end position="417"/>
    </location>
</feature>
<feature type="transmembrane region" description="Helical" evidence="1">
    <location>
        <begin position="363"/>
        <end position="389"/>
    </location>
</feature>
<keyword evidence="1" id="KW-0472">Membrane</keyword>
<dbReference type="SUPFAM" id="SSF53448">
    <property type="entry name" value="Nucleotide-diphospho-sugar transferases"/>
    <property type="match status" value="1"/>
</dbReference>
<dbReference type="PANTHER" id="PTHR16779:SF1">
    <property type="entry name" value="BETA-1,4-MANNOSYLTRANSFERASE EGH"/>
    <property type="match status" value="1"/>
</dbReference>
<keyword evidence="3" id="KW-0808">Transferase</keyword>
<dbReference type="Proteomes" id="UP000070544">
    <property type="component" value="Unassembled WGS sequence"/>
</dbReference>
<dbReference type="AlphaFoldDB" id="A0A139ATL1"/>
<keyword evidence="1" id="KW-0812">Transmembrane</keyword>
<dbReference type="GO" id="GO:0019187">
    <property type="term" value="F:beta-1,4-mannosyltransferase activity"/>
    <property type="evidence" value="ECO:0007669"/>
    <property type="project" value="InterPro"/>
</dbReference>
<dbReference type="PANTHER" id="PTHR16779">
    <property type="entry name" value="BETA-1,4-MANNOSYLTRANSFERASE EGH"/>
    <property type="match status" value="1"/>
</dbReference>
<feature type="transmembrane region" description="Helical" evidence="1">
    <location>
        <begin position="395"/>
        <end position="417"/>
    </location>
</feature>
<organism evidence="3 4">
    <name type="scientific">Gonapodya prolifera (strain JEL478)</name>
    <name type="common">Monoblepharis prolifera</name>
    <dbReference type="NCBI Taxonomy" id="1344416"/>
    <lineage>
        <taxon>Eukaryota</taxon>
        <taxon>Fungi</taxon>
        <taxon>Fungi incertae sedis</taxon>
        <taxon>Chytridiomycota</taxon>
        <taxon>Chytridiomycota incertae sedis</taxon>
        <taxon>Monoblepharidomycetes</taxon>
        <taxon>Monoblepharidales</taxon>
        <taxon>Gonapodyaceae</taxon>
        <taxon>Gonapodya</taxon>
    </lineage>
</organism>
<evidence type="ECO:0000313" key="3">
    <source>
        <dbReference type="EMBL" id="KXS20062.1"/>
    </source>
</evidence>
<dbReference type="OrthoDB" id="5819582at2759"/>
<dbReference type="Pfam" id="PF13632">
    <property type="entry name" value="Glyco_trans_2_3"/>
    <property type="match status" value="1"/>
</dbReference>
<sequence>MCPTFWVETSSSELLPFLRARATSRKSKTHILFARRFRSHLIVNLIENMWFVHVIVILGCSYVMTFYLPQYYIDDEIWNYSCYWKLSWLLPLPYTLICFLGLVLPFRPAPTPDPAAQRVMRRRRLDNLYVCIVTRGSNAESVHRSYYSMRHLETVHPAVRVHVLTDEPYYYPSVECWSCPKEFVPQRAMYKARALEWYRRVLKLTEYDWILHLDEESVIDSYSLTKVLEFIWYSPYTIGQGPILYNHHAYWTNPFFTVADAIRVGDDIARFHLQYTYVHVPVFGAHGSFLLTNGAVENSVTWDVASLTEDYAFVNRAWSLGFRCGAIPAIVREQSPTTLADFLKQRRRWYVGIRRLPGFLPKLWNFFWTMGTLALYGTVASVILGVYVPLGTPRWLGAVKDFSFVVFVYLYVVGIFLQDVDAGYWPPKVILHIIATFFLQFVACVVECVAVMYAIFSPPAGFDVSGAVGTFCVGWAITELVLTDYKEMSPLFRAISLHIRFTMCSCSLCC</sequence>
<evidence type="ECO:0000256" key="1">
    <source>
        <dbReference type="SAM" id="Phobius"/>
    </source>
</evidence>
<keyword evidence="4" id="KW-1185">Reference proteome</keyword>
<dbReference type="STRING" id="1344416.A0A139ATL1"/>
<dbReference type="InterPro" id="IPR027389">
    <property type="entry name" value="B_mannosylTrfase_Bre-3/Egh"/>
</dbReference>
<dbReference type="EMBL" id="KQ965736">
    <property type="protein sequence ID" value="KXS20062.1"/>
    <property type="molecule type" value="Genomic_DNA"/>
</dbReference>
<accession>A0A139ATL1</accession>
<reference evidence="3 4" key="1">
    <citation type="journal article" date="2015" name="Genome Biol. Evol.">
        <title>Phylogenomic analyses indicate that early fungi evolved digesting cell walls of algal ancestors of land plants.</title>
        <authorList>
            <person name="Chang Y."/>
            <person name="Wang S."/>
            <person name="Sekimoto S."/>
            <person name="Aerts A.L."/>
            <person name="Choi C."/>
            <person name="Clum A."/>
            <person name="LaButti K.M."/>
            <person name="Lindquist E.A."/>
            <person name="Yee Ngan C."/>
            <person name="Ohm R.A."/>
            <person name="Salamov A.A."/>
            <person name="Grigoriev I.V."/>
            <person name="Spatafora J.W."/>
            <person name="Berbee M.L."/>
        </authorList>
    </citation>
    <scope>NUCLEOTIDE SEQUENCE [LARGE SCALE GENOMIC DNA]</scope>
    <source>
        <strain evidence="3 4">JEL478</strain>
    </source>
</reference>
<dbReference type="InterPro" id="IPR029044">
    <property type="entry name" value="Nucleotide-diphossugar_trans"/>
</dbReference>
<proteinExistence type="predicted"/>
<dbReference type="OMA" id="DESINVR"/>
<name>A0A139ATL1_GONPJ</name>
<feature type="transmembrane region" description="Helical" evidence="1">
    <location>
        <begin position="88"/>
        <end position="106"/>
    </location>
</feature>
<dbReference type="InterPro" id="IPR001173">
    <property type="entry name" value="Glyco_trans_2-like"/>
</dbReference>
<feature type="transmembrane region" description="Helical" evidence="1">
    <location>
        <begin position="462"/>
        <end position="482"/>
    </location>
</feature>
<evidence type="ECO:0000313" key="4">
    <source>
        <dbReference type="Proteomes" id="UP000070544"/>
    </source>
</evidence>
<feature type="transmembrane region" description="Helical" evidence="1">
    <location>
        <begin position="429"/>
        <end position="456"/>
    </location>
</feature>
<feature type="transmembrane region" description="Helical" evidence="1">
    <location>
        <begin position="45"/>
        <end position="68"/>
    </location>
</feature>
<evidence type="ECO:0000259" key="2">
    <source>
        <dbReference type="Pfam" id="PF13632"/>
    </source>
</evidence>
<gene>
    <name evidence="3" type="ORF">M427DRAFT_94623</name>
</gene>
<dbReference type="GO" id="GO:0005737">
    <property type="term" value="C:cytoplasm"/>
    <property type="evidence" value="ECO:0007669"/>
    <property type="project" value="TreeGrafter"/>
</dbReference>
<protein>
    <submittedName>
        <fullName evidence="3">Glycosyltransferase family 2 protein</fullName>
    </submittedName>
</protein>
<keyword evidence="1" id="KW-1133">Transmembrane helix</keyword>